<sequence length="316" mass="34162">MTMDNSKGSTFVSLSPMVITVLIFVIGSSLSDIGVAAFVPYNSFLSSKPIRAATAIAAAEHTPIVITLTREDGKNEKLIKKMEENSQLMEEIDVLEMPCIEHAVGPDYEQLSSTLLSERWDFVAITSPEAANILASAWDAVRDNPLPVVAVGKATENRLKDSEISVAFVPSKATAKTLAKELESVHETKKTSVLYPASAKAKKTLENDLMARGFAVKRLNTYDTVTATWTDEQKESSNRVLVACFASPSAVKGWLKNTGGNTGVLAACIGETSASACEELGWEENQIFFPESPGLEGWVEAIQKATEFAKKSSYSL</sequence>
<comment type="pathway">
    <text evidence="1 7">Porphyrin-containing compound metabolism; protoporphyrin-IX biosynthesis; coproporphyrinogen-III from 5-aminolevulinate: step 3/4.</text>
</comment>
<feature type="transmembrane region" description="Helical" evidence="8">
    <location>
        <begin position="17"/>
        <end position="41"/>
    </location>
</feature>
<evidence type="ECO:0000313" key="10">
    <source>
        <dbReference type="EMBL" id="CAE0726420.1"/>
    </source>
</evidence>
<evidence type="ECO:0000256" key="2">
    <source>
        <dbReference type="ARBA" id="ARBA00008133"/>
    </source>
</evidence>
<evidence type="ECO:0000256" key="8">
    <source>
        <dbReference type="SAM" id="Phobius"/>
    </source>
</evidence>
<evidence type="ECO:0000256" key="4">
    <source>
        <dbReference type="ARBA" id="ARBA00023239"/>
    </source>
</evidence>
<dbReference type="GO" id="GO:0006780">
    <property type="term" value="P:uroporphyrinogen III biosynthetic process"/>
    <property type="evidence" value="ECO:0007669"/>
    <property type="project" value="UniProtKB-UniRule"/>
</dbReference>
<comment type="catalytic activity">
    <reaction evidence="6 7">
        <text>hydroxymethylbilane = uroporphyrinogen III + H2O</text>
        <dbReference type="Rhea" id="RHEA:18965"/>
        <dbReference type="ChEBI" id="CHEBI:15377"/>
        <dbReference type="ChEBI" id="CHEBI:57308"/>
        <dbReference type="ChEBI" id="CHEBI:57845"/>
        <dbReference type="EC" id="4.2.1.75"/>
    </reaction>
</comment>
<dbReference type="InterPro" id="IPR003754">
    <property type="entry name" value="4pyrrol_synth_uPrphyn_synth"/>
</dbReference>
<keyword evidence="8" id="KW-0812">Transmembrane</keyword>
<dbReference type="EMBL" id="HBIX01028414">
    <property type="protein sequence ID" value="CAE0726420.1"/>
    <property type="molecule type" value="Transcribed_RNA"/>
</dbReference>
<dbReference type="InterPro" id="IPR036108">
    <property type="entry name" value="4pyrrol_syn_uPrphyn_synt_sf"/>
</dbReference>
<evidence type="ECO:0000256" key="7">
    <source>
        <dbReference type="RuleBase" id="RU366031"/>
    </source>
</evidence>
<protein>
    <recommendedName>
        <fullName evidence="3 7">Uroporphyrinogen-III synthase</fullName>
        <ecNumber evidence="3 7">4.2.1.75</ecNumber>
    </recommendedName>
</protein>
<keyword evidence="5 7" id="KW-0627">Porphyrin biosynthesis</keyword>
<reference evidence="10" key="1">
    <citation type="submission" date="2021-01" db="EMBL/GenBank/DDBJ databases">
        <authorList>
            <person name="Corre E."/>
            <person name="Pelletier E."/>
            <person name="Niang G."/>
            <person name="Scheremetjew M."/>
            <person name="Finn R."/>
            <person name="Kale V."/>
            <person name="Holt S."/>
            <person name="Cochrane G."/>
            <person name="Meng A."/>
            <person name="Brown T."/>
            <person name="Cohen L."/>
        </authorList>
    </citation>
    <scope>NUCLEOTIDE SEQUENCE</scope>
    <source>
        <strain evidence="10">10249 10 AB</strain>
    </source>
</reference>
<comment type="function">
    <text evidence="7">Catalyzes cyclization of the linear tetrapyrrole, hydroxymethylbilane, to the macrocyclic uroporphyrinogen III.</text>
</comment>
<keyword evidence="4 7" id="KW-0456">Lyase</keyword>
<gene>
    <name evidence="10" type="ORF">PAUS00366_LOCUS19177</name>
</gene>
<dbReference type="GO" id="GO:0004852">
    <property type="term" value="F:uroporphyrinogen-III synthase activity"/>
    <property type="evidence" value="ECO:0007669"/>
    <property type="project" value="UniProtKB-UniRule"/>
</dbReference>
<name>A0A7S4ATH7_9STRA</name>
<evidence type="ECO:0000256" key="6">
    <source>
        <dbReference type="ARBA" id="ARBA00048617"/>
    </source>
</evidence>
<keyword evidence="8" id="KW-0472">Membrane</keyword>
<dbReference type="InterPro" id="IPR039793">
    <property type="entry name" value="UROS/Hem4"/>
</dbReference>
<comment type="similarity">
    <text evidence="2 7">Belongs to the uroporphyrinogen-III synthase family.</text>
</comment>
<dbReference type="PANTHER" id="PTHR38042:SF1">
    <property type="entry name" value="UROPORPHYRINOGEN-III SYNTHASE, CHLOROPLASTIC"/>
    <property type="match status" value="1"/>
</dbReference>
<proteinExistence type="inferred from homology"/>
<organism evidence="10">
    <name type="scientific">Pseudo-nitzschia australis</name>
    <dbReference type="NCBI Taxonomy" id="44445"/>
    <lineage>
        <taxon>Eukaryota</taxon>
        <taxon>Sar</taxon>
        <taxon>Stramenopiles</taxon>
        <taxon>Ochrophyta</taxon>
        <taxon>Bacillariophyta</taxon>
        <taxon>Bacillariophyceae</taxon>
        <taxon>Bacillariophycidae</taxon>
        <taxon>Bacillariales</taxon>
        <taxon>Bacillariaceae</taxon>
        <taxon>Pseudo-nitzschia</taxon>
    </lineage>
</organism>
<feature type="domain" description="Tetrapyrrole biosynthesis uroporphyrinogen III synthase" evidence="9">
    <location>
        <begin position="92"/>
        <end position="299"/>
    </location>
</feature>
<dbReference type="PANTHER" id="PTHR38042">
    <property type="entry name" value="UROPORPHYRINOGEN-III SYNTHASE, CHLOROPLASTIC"/>
    <property type="match status" value="1"/>
</dbReference>
<dbReference type="UniPathway" id="UPA00251">
    <property type="reaction ID" value="UER00320"/>
</dbReference>
<keyword evidence="8" id="KW-1133">Transmembrane helix</keyword>
<dbReference type="AlphaFoldDB" id="A0A7S4ATH7"/>
<accession>A0A7S4ATH7</accession>
<dbReference type="Gene3D" id="3.40.50.10090">
    <property type="match status" value="2"/>
</dbReference>
<dbReference type="CDD" id="cd06578">
    <property type="entry name" value="HemD"/>
    <property type="match status" value="1"/>
</dbReference>
<dbReference type="EC" id="4.2.1.75" evidence="3 7"/>
<dbReference type="Pfam" id="PF02602">
    <property type="entry name" value="HEM4"/>
    <property type="match status" value="1"/>
</dbReference>
<dbReference type="SUPFAM" id="SSF69618">
    <property type="entry name" value="HemD-like"/>
    <property type="match status" value="1"/>
</dbReference>
<dbReference type="GO" id="GO:0006782">
    <property type="term" value="P:protoporphyrinogen IX biosynthetic process"/>
    <property type="evidence" value="ECO:0007669"/>
    <property type="project" value="UniProtKB-UniRule"/>
</dbReference>
<evidence type="ECO:0000259" key="9">
    <source>
        <dbReference type="Pfam" id="PF02602"/>
    </source>
</evidence>
<evidence type="ECO:0000256" key="3">
    <source>
        <dbReference type="ARBA" id="ARBA00013109"/>
    </source>
</evidence>
<evidence type="ECO:0000256" key="1">
    <source>
        <dbReference type="ARBA" id="ARBA00004772"/>
    </source>
</evidence>
<evidence type="ECO:0000256" key="5">
    <source>
        <dbReference type="ARBA" id="ARBA00023244"/>
    </source>
</evidence>